<evidence type="ECO:0000313" key="3">
    <source>
        <dbReference type="EMBL" id="MVA77780.1"/>
    </source>
</evidence>
<dbReference type="InterPro" id="IPR011991">
    <property type="entry name" value="ArsR-like_HTH"/>
</dbReference>
<dbReference type="InterPro" id="IPR036390">
    <property type="entry name" value="WH_DNA-bd_sf"/>
</dbReference>
<dbReference type="EMBL" id="WPCU01000018">
    <property type="protein sequence ID" value="MVA77780.1"/>
    <property type="molecule type" value="Genomic_DNA"/>
</dbReference>
<gene>
    <name evidence="3" type="ORF">GC722_17435</name>
</gene>
<dbReference type="PANTHER" id="PTHR18964">
    <property type="entry name" value="ROK (REPRESSOR, ORF, KINASE) FAMILY"/>
    <property type="match status" value="1"/>
</dbReference>
<dbReference type="SUPFAM" id="SSF53067">
    <property type="entry name" value="Actin-like ATPase domain"/>
    <property type="match status" value="1"/>
</dbReference>
<protein>
    <submittedName>
        <fullName evidence="3">ROK family protein</fullName>
    </submittedName>
</protein>
<organism evidence="3 4">
    <name type="scientific">Auraticoccus cholistanensis</name>
    <dbReference type="NCBI Taxonomy" id="2656650"/>
    <lineage>
        <taxon>Bacteria</taxon>
        <taxon>Bacillati</taxon>
        <taxon>Actinomycetota</taxon>
        <taxon>Actinomycetes</taxon>
        <taxon>Propionibacteriales</taxon>
        <taxon>Propionibacteriaceae</taxon>
        <taxon>Auraticoccus</taxon>
    </lineage>
</organism>
<dbReference type="PANTHER" id="PTHR18964:SF169">
    <property type="entry name" value="N-ACETYLMANNOSAMINE KINASE"/>
    <property type="match status" value="1"/>
</dbReference>
<dbReference type="InterPro" id="IPR000600">
    <property type="entry name" value="ROK"/>
</dbReference>
<dbReference type="Proteomes" id="UP000435304">
    <property type="component" value="Unassembled WGS sequence"/>
</dbReference>
<dbReference type="Gene3D" id="1.10.10.10">
    <property type="entry name" value="Winged helix-like DNA-binding domain superfamily/Winged helix DNA-binding domain"/>
    <property type="match status" value="1"/>
</dbReference>
<keyword evidence="4" id="KW-1185">Reference proteome</keyword>
<sequence>MYELVTYIPDRVLPRPGRSRKGQPGSRWPPTRRRVTRVTKSTSTARVRLLSPSTMGRSNRSRVLQLLLQNGPTSRAQLARALGVNRATIATILQPLVDDGSLVEGDAVAASPSGGKPARPLWFNQHGAELGSIRIASTRLMAARLGMDGTIRTSGERVVDPSWPLDRISAVLVELAEECFGGRSLLGIGIAAAGMVDTSTGTILSLHLAPVMNGFRVAELLSSRFATSVTVDHHPRVLALGDKWFGLGRGMDHFASVYTGEALGMGIVHDGEVFRGFKGAGGEYGHIVVDLAGATCLCGRRGCWETVATTGWLRERAREAGLPGAGTTTCAQLAEQAEQGVAGAVELLELYADNLVIGLANNEHMLASSTYIMHGDVVGGGERMRLLLQERLARNAPHRDDPPVVLLDTSDDDTVLLGGGGLVLSSELATAV</sequence>
<dbReference type="AlphaFoldDB" id="A0A6A9V2B7"/>
<dbReference type="InterPro" id="IPR036388">
    <property type="entry name" value="WH-like_DNA-bd_sf"/>
</dbReference>
<dbReference type="InterPro" id="IPR043129">
    <property type="entry name" value="ATPase_NBD"/>
</dbReference>
<feature type="region of interest" description="Disordered" evidence="2">
    <location>
        <begin position="13"/>
        <end position="34"/>
    </location>
</feature>
<dbReference type="SUPFAM" id="SSF46785">
    <property type="entry name" value="Winged helix' DNA-binding domain"/>
    <property type="match status" value="1"/>
</dbReference>
<dbReference type="Pfam" id="PF00480">
    <property type="entry name" value="ROK"/>
    <property type="match status" value="1"/>
</dbReference>
<comment type="similarity">
    <text evidence="1">Belongs to the ROK (NagC/XylR) family.</text>
</comment>
<evidence type="ECO:0000313" key="4">
    <source>
        <dbReference type="Proteomes" id="UP000435304"/>
    </source>
</evidence>
<reference evidence="3 4" key="1">
    <citation type="submission" date="2019-12" db="EMBL/GenBank/DDBJ databases">
        <title>Auraticoccus cholistani sp. nov., an actinomycete isolated from soil of Cholistan desert.</title>
        <authorList>
            <person name="Cheema M.T."/>
        </authorList>
    </citation>
    <scope>NUCLEOTIDE SEQUENCE [LARGE SCALE GENOMIC DNA]</scope>
    <source>
        <strain evidence="3 4">F435</strain>
    </source>
</reference>
<dbReference type="CDD" id="cd00090">
    <property type="entry name" value="HTH_ARSR"/>
    <property type="match status" value="1"/>
</dbReference>
<evidence type="ECO:0000256" key="2">
    <source>
        <dbReference type="SAM" id="MobiDB-lite"/>
    </source>
</evidence>
<proteinExistence type="inferred from homology"/>
<dbReference type="Pfam" id="PF13412">
    <property type="entry name" value="HTH_24"/>
    <property type="match status" value="1"/>
</dbReference>
<dbReference type="Gene3D" id="3.30.420.40">
    <property type="match status" value="2"/>
</dbReference>
<name>A0A6A9V2B7_9ACTN</name>
<evidence type="ECO:0000256" key="1">
    <source>
        <dbReference type="ARBA" id="ARBA00006479"/>
    </source>
</evidence>
<comment type="caution">
    <text evidence="3">The sequence shown here is derived from an EMBL/GenBank/DDBJ whole genome shotgun (WGS) entry which is preliminary data.</text>
</comment>
<accession>A0A6A9V2B7</accession>